<evidence type="ECO:0000259" key="1">
    <source>
        <dbReference type="Pfam" id="PF12728"/>
    </source>
</evidence>
<keyword evidence="3" id="KW-1185">Reference proteome</keyword>
<name>A0ABX1NKQ9_9RHOO</name>
<dbReference type="Gene3D" id="1.10.238.160">
    <property type="match status" value="1"/>
</dbReference>
<accession>A0ABX1NKQ9</accession>
<feature type="domain" description="Helix-turn-helix" evidence="1">
    <location>
        <begin position="34"/>
        <end position="80"/>
    </location>
</feature>
<dbReference type="Pfam" id="PF12728">
    <property type="entry name" value="HTH_17"/>
    <property type="match status" value="1"/>
</dbReference>
<sequence>MHSNTTTTPKLKTAGATIPPALANFDSLPDSALVDVATVAALLGCSRNTVWRKARAGALASPIKTGPNSTRWRVGSIRAHLAAIIG</sequence>
<dbReference type="RefSeq" id="WP_169142450.1">
    <property type="nucleotide sequence ID" value="NZ_WTVS01000057.1"/>
</dbReference>
<dbReference type="InterPro" id="IPR041657">
    <property type="entry name" value="HTH_17"/>
</dbReference>
<organism evidence="2 3">
    <name type="scientific">Aromatoleum toluolicum</name>
    <dbReference type="NCBI Taxonomy" id="90060"/>
    <lineage>
        <taxon>Bacteria</taxon>
        <taxon>Pseudomonadati</taxon>
        <taxon>Pseudomonadota</taxon>
        <taxon>Betaproteobacteria</taxon>
        <taxon>Rhodocyclales</taxon>
        <taxon>Rhodocyclaceae</taxon>
        <taxon>Aromatoleum</taxon>
    </lineage>
</organism>
<proteinExistence type="predicted"/>
<evidence type="ECO:0000313" key="3">
    <source>
        <dbReference type="Proteomes" id="UP000634522"/>
    </source>
</evidence>
<comment type="caution">
    <text evidence="2">The sequence shown here is derived from an EMBL/GenBank/DDBJ whole genome shotgun (WGS) entry which is preliminary data.</text>
</comment>
<evidence type="ECO:0000313" key="2">
    <source>
        <dbReference type="EMBL" id="NMF99911.1"/>
    </source>
</evidence>
<dbReference type="Proteomes" id="UP000634522">
    <property type="component" value="Unassembled WGS sequence"/>
</dbReference>
<gene>
    <name evidence="2" type="ORF">GPA27_21285</name>
</gene>
<protein>
    <submittedName>
        <fullName evidence="2">Transcriptional regulator</fullName>
    </submittedName>
</protein>
<dbReference type="EMBL" id="WTVS01000057">
    <property type="protein sequence ID" value="NMF99911.1"/>
    <property type="molecule type" value="Genomic_DNA"/>
</dbReference>
<reference evidence="2 3" key="1">
    <citation type="submission" date="2019-12" db="EMBL/GenBank/DDBJ databases">
        <title>Comparative genomics gives insights into the taxonomy of the Azoarcus-Aromatoleum group and reveals separate origins of nif in the plant-associated Azoarcus and non-plant-associated Aromatoleum sub-groups.</title>
        <authorList>
            <person name="Lafos M."/>
            <person name="Maluk M."/>
            <person name="Batista M."/>
            <person name="Junghare M."/>
            <person name="Carmona M."/>
            <person name="Faoro H."/>
            <person name="Cruz L.M."/>
            <person name="Battistoni F."/>
            <person name="De Souza E."/>
            <person name="Pedrosa F."/>
            <person name="Chen W.-M."/>
            <person name="Poole P.S."/>
            <person name="Dixon R.A."/>
            <person name="James E.K."/>
        </authorList>
    </citation>
    <scope>NUCLEOTIDE SEQUENCE [LARGE SCALE GENOMIC DNA]</scope>
    <source>
        <strain evidence="2 3">T</strain>
    </source>
</reference>